<dbReference type="PANTHER" id="PTHR23101">
    <property type="entry name" value="RAB GDP/GTP EXCHANGE FACTOR"/>
    <property type="match status" value="1"/>
</dbReference>
<dbReference type="GO" id="GO:0016192">
    <property type="term" value="P:vesicle-mediated transport"/>
    <property type="evidence" value="ECO:0007669"/>
    <property type="project" value="InterPro"/>
</dbReference>
<dbReference type="STRING" id="743788.S8FXS7"/>
<feature type="region of interest" description="Disordered" evidence="1">
    <location>
        <begin position="669"/>
        <end position="737"/>
    </location>
</feature>
<feature type="compositionally biased region" description="Basic and acidic residues" evidence="1">
    <location>
        <begin position="237"/>
        <end position="255"/>
    </location>
</feature>
<feature type="region of interest" description="Disordered" evidence="1">
    <location>
        <begin position="1"/>
        <end position="81"/>
    </location>
</feature>
<feature type="compositionally biased region" description="Pro residues" evidence="1">
    <location>
        <begin position="124"/>
        <end position="140"/>
    </location>
</feature>
<feature type="compositionally biased region" description="Polar residues" evidence="1">
    <location>
        <begin position="71"/>
        <end position="81"/>
    </location>
</feature>
<dbReference type="SUPFAM" id="SSF46934">
    <property type="entry name" value="UBA-like"/>
    <property type="match status" value="1"/>
</dbReference>
<feature type="region of interest" description="Disordered" evidence="1">
    <location>
        <begin position="182"/>
        <end position="256"/>
    </location>
</feature>
<sequence length="799" mass="86803">MPGPDSEPSGPGVETGQDDVHTVLESMHIGEGSSTAQTVELGPNPWIDRTSAPTSAELGVDAPERTLHTPDPSSLDPTATESFVSAEIAQPRPHASQDILLEFDPLVSAEEQAAHEAWASSEAHPPPPPTKEGASPPPVVPDKAAEPVSSEEQEGSILDSSSAAASAFPGLAALARTFSIPLGGRPQRPRSLETATSVPSPATLSSFAQQQSAPPTRTTMVDPENSSATEVSGRGTPDNRDPERNRGKAADRDSPPFDFQKFLDQMKLKGAEPVAKYLRSFLSNFAKRTFTVNDQVKLINDFLGFIAERMRETDVWRNATDAEFDNAMEGMEKLVMNRLYDFTFTPAVARMIPPRPVTVDDLERDRVLSQRISLFRWIEPKHLDVPEGDGSEGFLMFAQQELLKVNHYKAPRDKLICILNCCKVIFGFLRHLHKEEGADSFIPILIYVVLKANPPNLLSNVEFINRFRNPAKLQSEAGYYLSSLTGAVSFIETMDHTSLSNLTQEEFERNVELSIQSLPASGTATPESSTPSSISRASTPSRPSPHLGEESAQPLALPTPAQALSEDARRLLQKTGDTLSKPLNAISRIFNEVLDNAEESFSSLPSAFNTEPIREPRQYQQQQLEQDQQLAQQLGYAVPQTPYGGGENGPQGGYTTPVQTPYKQRIRRVPSPLSTGQSPGSYSFGSPTGIDTPTRPRGAPMVPPGVPPRSASAIHSRPGSADLRPQSAHVSRTPTPSLDLAGLQDEIDRAHDRAAVAAKETLKQIFPTTDPEIMDWVLEANEGDLGKSIEALLEMNSGD</sequence>
<feature type="compositionally biased region" description="Polar residues" evidence="1">
    <location>
        <begin position="672"/>
        <end position="691"/>
    </location>
</feature>
<dbReference type="FunCoup" id="S8FXS7">
    <property type="interactions" value="60"/>
</dbReference>
<feature type="domain" description="VPS9" evidence="3">
    <location>
        <begin position="362"/>
        <end position="500"/>
    </location>
</feature>
<dbReference type="Gene3D" id="1.10.8.10">
    <property type="entry name" value="DNA helicase RuvA subunit, C-terminal domain"/>
    <property type="match status" value="1"/>
</dbReference>
<dbReference type="InterPro" id="IPR045046">
    <property type="entry name" value="Vps9-like"/>
</dbReference>
<feature type="compositionally biased region" description="Low complexity" evidence="1">
    <location>
        <begin position="111"/>
        <end position="123"/>
    </location>
</feature>
<dbReference type="GO" id="GO:0030139">
    <property type="term" value="C:endocytic vesicle"/>
    <property type="evidence" value="ECO:0007669"/>
    <property type="project" value="TreeGrafter"/>
</dbReference>
<dbReference type="SMART" id="SM00167">
    <property type="entry name" value="VPS9"/>
    <property type="match status" value="1"/>
</dbReference>
<dbReference type="Proteomes" id="UP000015241">
    <property type="component" value="Unassembled WGS sequence"/>
</dbReference>
<gene>
    <name evidence="4" type="ORF">FOMPIDRAFT_159853</name>
</gene>
<dbReference type="Pfam" id="PF02845">
    <property type="entry name" value="CUE"/>
    <property type="match status" value="1"/>
</dbReference>
<dbReference type="Pfam" id="PF18151">
    <property type="entry name" value="DUF5601"/>
    <property type="match status" value="1"/>
</dbReference>
<organism evidence="4 5">
    <name type="scientific">Fomitopsis schrenkii</name>
    <name type="common">Brown rot fungus</name>
    <dbReference type="NCBI Taxonomy" id="2126942"/>
    <lineage>
        <taxon>Eukaryota</taxon>
        <taxon>Fungi</taxon>
        <taxon>Dikarya</taxon>
        <taxon>Basidiomycota</taxon>
        <taxon>Agaricomycotina</taxon>
        <taxon>Agaricomycetes</taxon>
        <taxon>Polyporales</taxon>
        <taxon>Fomitopsis</taxon>
    </lineage>
</organism>
<evidence type="ECO:0000313" key="5">
    <source>
        <dbReference type="Proteomes" id="UP000015241"/>
    </source>
</evidence>
<evidence type="ECO:0000313" key="4">
    <source>
        <dbReference type="EMBL" id="EPT03040.1"/>
    </source>
</evidence>
<dbReference type="GO" id="GO:0005085">
    <property type="term" value="F:guanyl-nucleotide exchange factor activity"/>
    <property type="evidence" value="ECO:0007669"/>
    <property type="project" value="InterPro"/>
</dbReference>
<proteinExistence type="predicted"/>
<dbReference type="PROSITE" id="PS51205">
    <property type="entry name" value="VPS9"/>
    <property type="match status" value="1"/>
</dbReference>
<dbReference type="AlphaFoldDB" id="S8FXS7"/>
<feature type="domain" description="CUE" evidence="2">
    <location>
        <begin position="754"/>
        <end position="797"/>
    </location>
</feature>
<dbReference type="InterPro" id="IPR003892">
    <property type="entry name" value="CUE"/>
</dbReference>
<dbReference type="CDD" id="cd14279">
    <property type="entry name" value="CUE"/>
    <property type="match status" value="1"/>
</dbReference>
<name>S8FXS7_FOMSC</name>
<evidence type="ECO:0000259" key="2">
    <source>
        <dbReference type="PROSITE" id="PS51140"/>
    </source>
</evidence>
<dbReference type="GO" id="GO:0031267">
    <property type="term" value="F:small GTPase binding"/>
    <property type="evidence" value="ECO:0007669"/>
    <property type="project" value="TreeGrafter"/>
</dbReference>
<evidence type="ECO:0008006" key="6">
    <source>
        <dbReference type="Google" id="ProtNLM"/>
    </source>
</evidence>
<dbReference type="Gene3D" id="1.20.1050.80">
    <property type="entry name" value="VPS9 domain"/>
    <property type="match status" value="1"/>
</dbReference>
<feature type="region of interest" description="Disordered" evidence="1">
    <location>
        <begin position="518"/>
        <end position="557"/>
    </location>
</feature>
<dbReference type="InterPro" id="IPR037191">
    <property type="entry name" value="VPS9_dom_sf"/>
</dbReference>
<dbReference type="GO" id="GO:0005829">
    <property type="term" value="C:cytosol"/>
    <property type="evidence" value="ECO:0007669"/>
    <property type="project" value="TreeGrafter"/>
</dbReference>
<dbReference type="EMBL" id="KE504132">
    <property type="protein sequence ID" value="EPT03040.1"/>
    <property type="molecule type" value="Genomic_DNA"/>
</dbReference>
<dbReference type="GO" id="GO:0043130">
    <property type="term" value="F:ubiquitin binding"/>
    <property type="evidence" value="ECO:0007669"/>
    <property type="project" value="InterPro"/>
</dbReference>
<feature type="region of interest" description="Disordered" evidence="1">
    <location>
        <begin position="111"/>
        <end position="164"/>
    </location>
</feature>
<dbReference type="SUPFAM" id="SSF109993">
    <property type="entry name" value="VPS9 domain"/>
    <property type="match status" value="1"/>
</dbReference>
<dbReference type="Pfam" id="PF02204">
    <property type="entry name" value="VPS9"/>
    <property type="match status" value="1"/>
</dbReference>
<dbReference type="PROSITE" id="PS51140">
    <property type="entry name" value="CUE"/>
    <property type="match status" value="1"/>
</dbReference>
<dbReference type="Gene3D" id="1.10.246.120">
    <property type="match status" value="1"/>
</dbReference>
<dbReference type="InterPro" id="IPR003123">
    <property type="entry name" value="VPS9"/>
</dbReference>
<feature type="compositionally biased region" description="Low complexity" evidence="1">
    <location>
        <begin position="519"/>
        <end position="545"/>
    </location>
</feature>
<protein>
    <recommendedName>
        <fullName evidence="6">VPS9 domain-containing protein</fullName>
    </recommendedName>
</protein>
<keyword evidence="5" id="KW-1185">Reference proteome</keyword>
<dbReference type="InterPro" id="IPR041545">
    <property type="entry name" value="DUF5601"/>
</dbReference>
<dbReference type="PANTHER" id="PTHR23101:SF25">
    <property type="entry name" value="GTPASE-ACTIVATING PROTEIN AND VPS9 DOMAIN-CONTAINING PROTEIN 1"/>
    <property type="match status" value="1"/>
</dbReference>
<evidence type="ECO:0000259" key="3">
    <source>
        <dbReference type="PROSITE" id="PS51205"/>
    </source>
</evidence>
<accession>S8FXS7</accession>
<reference evidence="4 5" key="1">
    <citation type="journal article" date="2012" name="Science">
        <title>The Paleozoic origin of enzymatic lignin decomposition reconstructed from 31 fungal genomes.</title>
        <authorList>
            <person name="Floudas D."/>
            <person name="Binder M."/>
            <person name="Riley R."/>
            <person name="Barry K."/>
            <person name="Blanchette R.A."/>
            <person name="Henrissat B."/>
            <person name="Martinez A.T."/>
            <person name="Otillar R."/>
            <person name="Spatafora J.W."/>
            <person name="Yadav J.S."/>
            <person name="Aerts A."/>
            <person name="Benoit I."/>
            <person name="Boyd A."/>
            <person name="Carlson A."/>
            <person name="Copeland A."/>
            <person name="Coutinho P.M."/>
            <person name="de Vries R.P."/>
            <person name="Ferreira P."/>
            <person name="Findley K."/>
            <person name="Foster B."/>
            <person name="Gaskell J."/>
            <person name="Glotzer D."/>
            <person name="Gorecki P."/>
            <person name="Heitman J."/>
            <person name="Hesse C."/>
            <person name="Hori C."/>
            <person name="Igarashi K."/>
            <person name="Jurgens J.A."/>
            <person name="Kallen N."/>
            <person name="Kersten P."/>
            <person name="Kohler A."/>
            <person name="Kuees U."/>
            <person name="Kumar T.K.A."/>
            <person name="Kuo A."/>
            <person name="LaButti K."/>
            <person name="Larrondo L.F."/>
            <person name="Lindquist E."/>
            <person name="Ling A."/>
            <person name="Lombard V."/>
            <person name="Lucas S."/>
            <person name="Lundell T."/>
            <person name="Martin R."/>
            <person name="McLaughlin D.J."/>
            <person name="Morgenstern I."/>
            <person name="Morin E."/>
            <person name="Murat C."/>
            <person name="Nagy L.G."/>
            <person name="Nolan M."/>
            <person name="Ohm R.A."/>
            <person name="Patyshakuliyeva A."/>
            <person name="Rokas A."/>
            <person name="Ruiz-Duenas F.J."/>
            <person name="Sabat G."/>
            <person name="Salamov A."/>
            <person name="Samejima M."/>
            <person name="Schmutz J."/>
            <person name="Slot J.C."/>
            <person name="St John F."/>
            <person name="Stenlid J."/>
            <person name="Sun H."/>
            <person name="Sun S."/>
            <person name="Syed K."/>
            <person name="Tsang A."/>
            <person name="Wiebenga A."/>
            <person name="Young D."/>
            <person name="Pisabarro A."/>
            <person name="Eastwood D.C."/>
            <person name="Martin F."/>
            <person name="Cullen D."/>
            <person name="Grigoriev I.V."/>
            <person name="Hibbett D.S."/>
        </authorList>
    </citation>
    <scope>NUCLEOTIDE SEQUENCE</scope>
    <source>
        <strain evidence="5">FP-58527</strain>
    </source>
</reference>
<dbReference type="InParanoid" id="S8FXS7"/>
<dbReference type="eggNOG" id="KOG2319">
    <property type="taxonomic scope" value="Eukaryota"/>
</dbReference>
<dbReference type="HOGENOM" id="CLU_007625_1_1_1"/>
<dbReference type="InterPro" id="IPR009060">
    <property type="entry name" value="UBA-like_sf"/>
</dbReference>
<feature type="compositionally biased region" description="Polar residues" evidence="1">
    <location>
        <begin position="193"/>
        <end position="230"/>
    </location>
</feature>
<dbReference type="OrthoDB" id="300289at2759"/>
<evidence type="ECO:0000256" key="1">
    <source>
        <dbReference type="SAM" id="MobiDB-lite"/>
    </source>
</evidence>